<dbReference type="STRING" id="2015173.A0A026WRX5"/>
<evidence type="ECO:0000313" key="5">
    <source>
        <dbReference type="Proteomes" id="UP000053097"/>
    </source>
</evidence>
<feature type="compositionally biased region" description="Basic residues" evidence="2">
    <location>
        <begin position="308"/>
        <end position="328"/>
    </location>
</feature>
<accession>A0A026WRX5</accession>
<keyword evidence="5" id="KW-1185">Reference proteome</keyword>
<dbReference type="InterPro" id="IPR043183">
    <property type="entry name" value="DNJB2/6-like"/>
</dbReference>
<dbReference type="PROSITE" id="PS00636">
    <property type="entry name" value="DNAJ_1"/>
    <property type="match status" value="1"/>
</dbReference>
<dbReference type="InterPro" id="IPR018253">
    <property type="entry name" value="DnaJ_domain_CS"/>
</dbReference>
<protein>
    <submittedName>
        <fullName evidence="4">DnaJ-like protein subfamily B member</fullName>
    </submittedName>
</protein>
<dbReference type="InterPro" id="IPR036869">
    <property type="entry name" value="J_dom_sf"/>
</dbReference>
<name>A0A026WRX5_OOCBI</name>
<evidence type="ECO:0000313" key="4">
    <source>
        <dbReference type="EMBL" id="EZA58777.1"/>
    </source>
</evidence>
<organism evidence="4 5">
    <name type="scientific">Ooceraea biroi</name>
    <name type="common">Clonal raider ant</name>
    <name type="synonym">Cerapachys biroi</name>
    <dbReference type="NCBI Taxonomy" id="2015173"/>
    <lineage>
        <taxon>Eukaryota</taxon>
        <taxon>Metazoa</taxon>
        <taxon>Ecdysozoa</taxon>
        <taxon>Arthropoda</taxon>
        <taxon>Hexapoda</taxon>
        <taxon>Insecta</taxon>
        <taxon>Pterygota</taxon>
        <taxon>Neoptera</taxon>
        <taxon>Endopterygota</taxon>
        <taxon>Hymenoptera</taxon>
        <taxon>Apocrita</taxon>
        <taxon>Aculeata</taxon>
        <taxon>Formicoidea</taxon>
        <taxon>Formicidae</taxon>
        <taxon>Dorylinae</taxon>
        <taxon>Ooceraea</taxon>
    </lineage>
</organism>
<dbReference type="GO" id="GO:0051082">
    <property type="term" value="F:unfolded protein binding"/>
    <property type="evidence" value="ECO:0007669"/>
    <property type="project" value="InterPro"/>
</dbReference>
<dbReference type="SMART" id="SM00271">
    <property type="entry name" value="DnaJ"/>
    <property type="match status" value="1"/>
</dbReference>
<dbReference type="SUPFAM" id="SSF46565">
    <property type="entry name" value="Chaperone J-domain"/>
    <property type="match status" value="1"/>
</dbReference>
<dbReference type="PRINTS" id="PR00625">
    <property type="entry name" value="JDOMAIN"/>
</dbReference>
<feature type="region of interest" description="Disordered" evidence="2">
    <location>
        <begin position="286"/>
        <end position="328"/>
    </location>
</feature>
<dbReference type="OMA" id="APRHFPW"/>
<feature type="domain" description="J" evidence="3">
    <location>
        <begin position="3"/>
        <end position="69"/>
    </location>
</feature>
<dbReference type="CDD" id="cd06257">
    <property type="entry name" value="DnaJ"/>
    <property type="match status" value="1"/>
</dbReference>
<keyword evidence="1" id="KW-0143">Chaperone</keyword>
<proteinExistence type="predicted"/>
<dbReference type="GO" id="GO:0030544">
    <property type="term" value="F:Hsp70 protein binding"/>
    <property type="evidence" value="ECO:0007669"/>
    <property type="project" value="InterPro"/>
</dbReference>
<evidence type="ECO:0000256" key="1">
    <source>
        <dbReference type="ARBA" id="ARBA00023186"/>
    </source>
</evidence>
<dbReference type="Pfam" id="PF00226">
    <property type="entry name" value="DnaJ"/>
    <property type="match status" value="1"/>
</dbReference>
<dbReference type="InterPro" id="IPR001623">
    <property type="entry name" value="DnaJ_domain"/>
</dbReference>
<dbReference type="AlphaFoldDB" id="A0A026WRX5"/>
<sequence length="328" mass="37259">MVDYYKVLEVQRTASSADIKKAYRKLALKWHPDKNPDNLEEANRRFKELSEAYEVLSDDVKRRTYDQHLYQKAASRPGRGFTFRSFFDSPFQRYFEKKRRVYDQYGKEGLQMPGGKRRHGDDFDPHFASTFVFRDPEEVFREFFEGSPFEDLLAGFHGGGSRRGTTGRHGHSANNSLSTSFFGPFGFGFRLPFDLMDNAGATGNFTSFNTFTSFDGASGGSAMKRTSTSTRFIDGKKITTKKVFENGKETIMSYENDVLKSKTVNGVPQSITSDEASTSRLQVRENANDNTMGSHSSSATGSDYLKASRIKTRHHPHTSKKHDRSKRK</sequence>
<dbReference type="OrthoDB" id="10250354at2759"/>
<gene>
    <name evidence="4" type="ORF">X777_14946</name>
</gene>
<reference evidence="4 5" key="1">
    <citation type="journal article" date="2014" name="Curr. Biol.">
        <title>The genome of the clonal raider ant Cerapachys biroi.</title>
        <authorList>
            <person name="Oxley P.R."/>
            <person name="Ji L."/>
            <person name="Fetter-Pruneda I."/>
            <person name="McKenzie S.K."/>
            <person name="Li C."/>
            <person name="Hu H."/>
            <person name="Zhang G."/>
            <person name="Kronauer D.J."/>
        </authorList>
    </citation>
    <scope>NUCLEOTIDE SEQUENCE [LARGE SCALE GENOMIC DNA]</scope>
</reference>
<dbReference type="PANTHER" id="PTHR45168">
    <property type="entry name" value="DNAJ HOMOLOG SUBFAMILY B MEMBER 2"/>
    <property type="match status" value="1"/>
</dbReference>
<feature type="compositionally biased region" description="Polar residues" evidence="2">
    <location>
        <begin position="288"/>
        <end position="301"/>
    </location>
</feature>
<evidence type="ECO:0000256" key="2">
    <source>
        <dbReference type="SAM" id="MobiDB-lite"/>
    </source>
</evidence>
<evidence type="ECO:0000259" key="3">
    <source>
        <dbReference type="PROSITE" id="PS50076"/>
    </source>
</evidence>
<dbReference type="PANTHER" id="PTHR45168:SF3">
    <property type="entry name" value="DNAJ HEAT SHOCK PROTEIN FAMILY (HSP40) MEMBER B2"/>
    <property type="match status" value="1"/>
</dbReference>
<dbReference type="EMBL" id="KK107119">
    <property type="protein sequence ID" value="EZA58777.1"/>
    <property type="molecule type" value="Genomic_DNA"/>
</dbReference>
<dbReference type="Proteomes" id="UP000053097">
    <property type="component" value="Unassembled WGS sequence"/>
</dbReference>
<dbReference type="PROSITE" id="PS50076">
    <property type="entry name" value="DNAJ_2"/>
    <property type="match status" value="1"/>
</dbReference>
<dbReference type="Gene3D" id="1.10.287.110">
    <property type="entry name" value="DnaJ domain"/>
    <property type="match status" value="1"/>
</dbReference>